<accession>A0A1Y1VMZ9</accession>
<dbReference type="Gene3D" id="1.25.40.20">
    <property type="entry name" value="Ankyrin repeat-containing domain"/>
    <property type="match status" value="1"/>
</dbReference>
<evidence type="ECO:0000313" key="2">
    <source>
        <dbReference type="Proteomes" id="UP000193719"/>
    </source>
</evidence>
<dbReference type="OrthoDB" id="10544643at2759"/>
<evidence type="ECO:0000313" key="1">
    <source>
        <dbReference type="EMBL" id="ORX60779.1"/>
    </source>
</evidence>
<dbReference type="InterPro" id="IPR036770">
    <property type="entry name" value="Ankyrin_rpt-contain_sf"/>
</dbReference>
<organism evidence="1 2">
    <name type="scientific">Piromyces finnis</name>
    <dbReference type="NCBI Taxonomy" id="1754191"/>
    <lineage>
        <taxon>Eukaryota</taxon>
        <taxon>Fungi</taxon>
        <taxon>Fungi incertae sedis</taxon>
        <taxon>Chytridiomycota</taxon>
        <taxon>Chytridiomycota incertae sedis</taxon>
        <taxon>Neocallimastigomycetes</taxon>
        <taxon>Neocallimastigales</taxon>
        <taxon>Neocallimastigaceae</taxon>
        <taxon>Piromyces</taxon>
    </lineage>
</organism>
<dbReference type="SUPFAM" id="SSF48403">
    <property type="entry name" value="Ankyrin repeat"/>
    <property type="match status" value="1"/>
</dbReference>
<comment type="caution">
    <text evidence="1">The sequence shown here is derived from an EMBL/GenBank/DDBJ whole genome shotgun (WGS) entry which is preliminary data.</text>
</comment>
<reference evidence="1 2" key="2">
    <citation type="submission" date="2016-08" db="EMBL/GenBank/DDBJ databases">
        <title>Pervasive Adenine N6-methylation of Active Genes in Fungi.</title>
        <authorList>
            <consortium name="DOE Joint Genome Institute"/>
            <person name="Mondo S.J."/>
            <person name="Dannebaum R.O."/>
            <person name="Kuo R.C."/>
            <person name="Labutti K."/>
            <person name="Haridas S."/>
            <person name="Kuo A."/>
            <person name="Salamov A."/>
            <person name="Ahrendt S.R."/>
            <person name="Lipzen A."/>
            <person name="Sullivan W."/>
            <person name="Andreopoulos W.B."/>
            <person name="Clum A."/>
            <person name="Lindquist E."/>
            <person name="Daum C."/>
            <person name="Ramamoorthy G.K."/>
            <person name="Gryganskyi A."/>
            <person name="Culley D."/>
            <person name="Magnuson J.K."/>
            <person name="James T.Y."/>
            <person name="O'Malley M.A."/>
            <person name="Stajich J.E."/>
            <person name="Spatafora J.W."/>
            <person name="Visel A."/>
            <person name="Grigoriev I.V."/>
        </authorList>
    </citation>
    <scope>NUCLEOTIDE SEQUENCE [LARGE SCALE GENOMIC DNA]</scope>
    <source>
        <strain evidence="2">finn</strain>
    </source>
</reference>
<keyword evidence="2" id="KW-1185">Reference proteome</keyword>
<dbReference type="EMBL" id="MCFH01000001">
    <property type="protein sequence ID" value="ORX60779.1"/>
    <property type="molecule type" value="Genomic_DNA"/>
</dbReference>
<reference evidence="1 2" key="1">
    <citation type="submission" date="2016-08" db="EMBL/GenBank/DDBJ databases">
        <title>Genomes of anaerobic fungi encode conserved fungal cellulosomes for biomass hydrolysis.</title>
        <authorList>
            <consortium name="DOE Joint Genome Institute"/>
            <person name="Haitjema C.H."/>
            <person name="Gilmore S.P."/>
            <person name="Henske J.K."/>
            <person name="Solomon K.V."/>
            <person name="De Groot R."/>
            <person name="Kuo A."/>
            <person name="Mondo S.J."/>
            <person name="Salamov A.A."/>
            <person name="Labutti K."/>
            <person name="Zhao Z."/>
            <person name="Chiniquy J."/>
            <person name="Barry K."/>
            <person name="Brewer H.M."/>
            <person name="Purvine S.O."/>
            <person name="Wright A.T."/>
            <person name="Boxma B."/>
            <person name="Van Alen T."/>
            <person name="Hackstein J.H."/>
            <person name="Baker S.E."/>
            <person name="Grigoriev I.V."/>
            <person name="O'Malley M.A."/>
        </authorList>
    </citation>
    <scope>NUCLEOTIDE SEQUENCE [LARGE SCALE GENOMIC DNA]</scope>
    <source>
        <strain evidence="2">finn</strain>
    </source>
</reference>
<dbReference type="Proteomes" id="UP000193719">
    <property type="component" value="Unassembled WGS sequence"/>
</dbReference>
<name>A0A1Y1VMZ9_9FUNG</name>
<gene>
    <name evidence="1" type="ORF">BCR36DRAFT_578859</name>
</gene>
<sequence>MNVNIDLVDENDRTGSMYLSMNGELKELELLIRYDADINYVNRYNESVISIIIN</sequence>
<dbReference type="AlphaFoldDB" id="A0A1Y1VMZ9"/>
<protein>
    <submittedName>
        <fullName evidence="1">Uncharacterized protein</fullName>
    </submittedName>
</protein>
<proteinExistence type="predicted"/>